<evidence type="ECO:0000256" key="5">
    <source>
        <dbReference type="ARBA" id="ARBA00023136"/>
    </source>
</evidence>
<evidence type="ECO:0000313" key="9">
    <source>
        <dbReference type="Proteomes" id="UP000321311"/>
    </source>
</evidence>
<dbReference type="EMBL" id="CP031844">
    <property type="protein sequence ID" value="QEE12540.1"/>
    <property type="molecule type" value="Genomic_DNA"/>
</dbReference>
<keyword evidence="5 6" id="KW-0472">Membrane</keyword>
<comment type="similarity">
    <text evidence="2">Belongs to the TrbL/VirB6 family.</text>
</comment>
<keyword evidence="3 6" id="KW-0812">Transmembrane</keyword>
<evidence type="ECO:0000256" key="2">
    <source>
        <dbReference type="ARBA" id="ARBA00007802"/>
    </source>
</evidence>
<evidence type="ECO:0000313" key="10">
    <source>
        <dbReference type="Proteomes" id="UP000829580"/>
    </source>
</evidence>
<evidence type="ECO:0000256" key="3">
    <source>
        <dbReference type="ARBA" id="ARBA00022692"/>
    </source>
</evidence>
<feature type="transmembrane region" description="Helical" evidence="6">
    <location>
        <begin position="238"/>
        <end position="260"/>
    </location>
</feature>
<dbReference type="GO" id="GO:0016020">
    <property type="term" value="C:membrane"/>
    <property type="evidence" value="ECO:0007669"/>
    <property type="project" value="UniProtKB-SubCell"/>
</dbReference>
<dbReference type="EMBL" id="CP093033">
    <property type="protein sequence ID" value="UNF28728.1"/>
    <property type="molecule type" value="Genomic_DNA"/>
</dbReference>
<accession>A0A5B9D2B6</accession>
<dbReference type="KEGG" id="barn:D1092_06015"/>
<feature type="transmembrane region" description="Helical" evidence="6">
    <location>
        <begin position="146"/>
        <end position="169"/>
    </location>
</feature>
<proteinExistence type="inferred from homology"/>
<name>A0A5B9D2B6_9HYPH</name>
<dbReference type="AlphaFoldDB" id="A0A5B9D2B6"/>
<feature type="transmembrane region" description="Helical" evidence="6">
    <location>
        <begin position="37"/>
        <end position="58"/>
    </location>
</feature>
<dbReference type="OrthoDB" id="7854576at2"/>
<feature type="transmembrane region" description="Helical" evidence="6">
    <location>
        <begin position="175"/>
        <end position="195"/>
    </location>
</feature>
<dbReference type="GO" id="GO:0030255">
    <property type="term" value="P:protein secretion by the type IV secretion system"/>
    <property type="evidence" value="ECO:0007669"/>
    <property type="project" value="InterPro"/>
</dbReference>
<reference evidence="7" key="2">
    <citation type="journal article" date="2020" name="Int. J. Syst. Evol. Microbiol.">
        <title>Bartonella kosoyi sp. nov. and Bartonella krasnovii sp. nov., two novel species closely related to the zoonotic Bartonella elizabethae, isolated from black rats and wild desert rodent-fleas.</title>
        <authorList>
            <person name="Gutierrez R."/>
            <person name="Shalit T."/>
            <person name="Markus B."/>
            <person name="Yuan C."/>
            <person name="Nachum-Biala Y."/>
            <person name="Elad D."/>
            <person name="Harrus S."/>
        </authorList>
    </citation>
    <scope>NUCLEOTIDE SEQUENCE</scope>
    <source>
        <strain evidence="7">OE 1-1</strain>
    </source>
</reference>
<sequence length="332" mass="35414">MSNYSPPTFDKFSPFSSIAGYILYPLENVMNAMVNGLSSAVSAPLNLAAIIFIFLYGYNVMTGRVALSAHSLLNNVVKIVVVTTMATNADTFNSYVKDVFFNDLSNAIGNALNRNPTNSNVFDYILLKASDRYQEVLYNAWLFEKIVVGILGALMLFTVILFCIGGFVVQMFAQVALVIIIGLGPLFISLYLFNATRKYTDAWITTLVNFTILQVLVIMLGTIICQVILHVLRLSYESIYVLFPPVVVISIIGVIIFRALPSIATALASGGPYFNAGISSGGQIFTMVANSARASANAIKSATLNISGAAGKGTASAAAKAGSSGGGGRGRF</sequence>
<evidence type="ECO:0000313" key="8">
    <source>
        <dbReference type="EMBL" id="UNF28728.1"/>
    </source>
</evidence>
<organism evidence="7 9">
    <name type="scientific">Bartonella krasnovii</name>
    <dbReference type="NCBI Taxonomy" id="2267275"/>
    <lineage>
        <taxon>Bacteria</taxon>
        <taxon>Pseudomonadati</taxon>
        <taxon>Pseudomonadota</taxon>
        <taxon>Alphaproteobacteria</taxon>
        <taxon>Hyphomicrobiales</taxon>
        <taxon>Bartonellaceae</taxon>
        <taxon>Bartonella</taxon>
    </lineage>
</organism>
<dbReference type="GeneID" id="71061703"/>
<dbReference type="Pfam" id="PF04610">
    <property type="entry name" value="TrbL"/>
    <property type="match status" value="1"/>
</dbReference>
<evidence type="ECO:0000313" key="7">
    <source>
        <dbReference type="EMBL" id="QEE12540.1"/>
    </source>
</evidence>
<comment type="subcellular location">
    <subcellularLocation>
        <location evidence="1">Membrane</location>
        <topology evidence="1">Multi-pass membrane protein</topology>
    </subcellularLocation>
</comment>
<feature type="transmembrane region" description="Helical" evidence="6">
    <location>
        <begin position="207"/>
        <end position="232"/>
    </location>
</feature>
<keyword evidence="4 6" id="KW-1133">Transmembrane helix</keyword>
<dbReference type="Proteomes" id="UP000321311">
    <property type="component" value="Chromosome"/>
</dbReference>
<gene>
    <name evidence="7" type="ORF">D1092_06015</name>
    <name evidence="8" type="ORF">MNL13_05775</name>
</gene>
<evidence type="ECO:0000256" key="6">
    <source>
        <dbReference type="SAM" id="Phobius"/>
    </source>
</evidence>
<evidence type="ECO:0000256" key="4">
    <source>
        <dbReference type="ARBA" id="ARBA00022989"/>
    </source>
</evidence>
<reference evidence="9" key="1">
    <citation type="submission" date="2019-07" db="EMBL/GenBank/DDBJ databases">
        <title>Bartonella kosoyii sp. nov. and Bartonella krasnovii sp. nov., two novel members of the Bartonella elizabethae complex sensu lato, isolated from black rats and wild desert rodent-fleas.</title>
        <authorList>
            <person name="Gutierrez R."/>
            <person name="Shalit T."/>
            <person name="Markus B."/>
            <person name="Yuan C."/>
            <person name="Nachum-Biala Y."/>
            <person name="Elad D."/>
            <person name="Harrus S."/>
        </authorList>
    </citation>
    <scope>NUCLEOTIDE SEQUENCE [LARGE SCALE GENOMIC DNA]</scope>
    <source>
        <strain evidence="9">OE 1-1</strain>
    </source>
</reference>
<dbReference type="Proteomes" id="UP000829580">
    <property type="component" value="Chromosome"/>
</dbReference>
<keyword evidence="10" id="KW-1185">Reference proteome</keyword>
<evidence type="ECO:0000256" key="1">
    <source>
        <dbReference type="ARBA" id="ARBA00004141"/>
    </source>
</evidence>
<dbReference type="InterPro" id="IPR007688">
    <property type="entry name" value="Conjugal_tfr_TrbL/VirB6"/>
</dbReference>
<dbReference type="RefSeq" id="WP_120122603.1">
    <property type="nucleotide sequence ID" value="NZ_CP031844.2"/>
</dbReference>
<reference evidence="8 10" key="3">
    <citation type="submission" date="2022-02" db="EMBL/GenBank/DDBJ databases">
        <title>Genomic structural plasticity of rodent-associated Bartonella in nature.</title>
        <authorList>
            <person name="Sousa K.C.M."/>
            <person name="Gutierrez R."/>
            <person name="Yahalomi D."/>
            <person name="Shalit T."/>
            <person name="Markus B."/>
            <person name="Nachum-Biala Y."/>
            <person name="Hawlena H."/>
            <person name="Marcos-Hadad E."/>
            <person name="Hazkani-Covo E."/>
            <person name="Neves H.R."/>
            <person name="Covo S."/>
            <person name="Harrus S."/>
        </authorList>
    </citation>
    <scope>NUCLEOTIDE SEQUENCE [LARGE SCALE GENOMIC DNA]</scope>
    <source>
        <strain evidence="8 10">B35_1_2</strain>
    </source>
</reference>
<protein>
    <submittedName>
        <fullName evidence="7">Type IV secretion system protein</fullName>
    </submittedName>
</protein>